<dbReference type="SUPFAM" id="SSF46785">
    <property type="entry name" value="Winged helix' DNA-binding domain"/>
    <property type="match status" value="1"/>
</dbReference>
<dbReference type="InterPro" id="IPR012318">
    <property type="entry name" value="HTH_CRP"/>
</dbReference>
<dbReference type="InterPro" id="IPR036390">
    <property type="entry name" value="WH_DNA-bd_sf"/>
</dbReference>
<evidence type="ECO:0000313" key="3">
    <source>
        <dbReference type="Proteomes" id="UP000548787"/>
    </source>
</evidence>
<dbReference type="InterPro" id="IPR014710">
    <property type="entry name" value="RmlC-like_jellyroll"/>
</dbReference>
<gene>
    <name evidence="2" type="ORF">HPK16_14740</name>
</gene>
<dbReference type="GO" id="GO:0006355">
    <property type="term" value="P:regulation of DNA-templated transcription"/>
    <property type="evidence" value="ECO:0007669"/>
    <property type="project" value="InterPro"/>
</dbReference>
<proteinExistence type="predicted"/>
<accession>A0A7W1T8V8</accession>
<dbReference type="AlphaFoldDB" id="A0A7W1T8V8"/>
<protein>
    <submittedName>
        <fullName evidence="2">Crp/Fnr family transcriptional regulator</fullName>
    </submittedName>
</protein>
<keyword evidence="3" id="KW-1185">Reference proteome</keyword>
<evidence type="ECO:0000259" key="1">
    <source>
        <dbReference type="Pfam" id="PF13545"/>
    </source>
</evidence>
<dbReference type="EMBL" id="JABJVM010000021">
    <property type="protein sequence ID" value="MBA3927593.1"/>
    <property type="molecule type" value="Genomic_DNA"/>
</dbReference>
<reference evidence="2 3" key="2">
    <citation type="submission" date="2020-08" db="EMBL/GenBank/DDBJ databases">
        <title>Listeria ohnekaius sp. nov. and Listeria portnoyii sp. nov. isolated from non-agricultural and natural environments.</title>
        <authorList>
            <person name="Weller D."/>
            <person name="Belias A.M."/>
            <person name="Liao J."/>
            <person name="Guo S."/>
            <person name="Orsi R.H."/>
            <person name="Wiedmann M."/>
        </authorList>
    </citation>
    <scope>NUCLEOTIDE SEQUENCE [LARGE SCALE GENOMIC DNA]</scope>
    <source>
        <strain evidence="2 3">FSL W9-0585</strain>
    </source>
</reference>
<feature type="domain" description="HTH crp-type" evidence="1">
    <location>
        <begin position="171"/>
        <end position="213"/>
    </location>
</feature>
<dbReference type="RefSeq" id="WP_181677673.1">
    <property type="nucleotide sequence ID" value="NZ_JABJVM010000021.1"/>
</dbReference>
<sequence length="216" mass="25146">MATLEKDINLQQILTQYHDNNQHSNNIRVMDVRKGESIWDFSSKSDVYLFNMKGIVYFEEKIAIPTKEKSILNAFLLFKNQSCDLEWLSIDKNAEKSLTALSECRIILVNKVFLNRLLENMSRSSEKYHIRSQQEMFKQLLQIKSYWMLLPAEQRVFEVIAWCITSNNSGALPNCITQEIIAKLSNSSREYVNLILSKFKKQGVISLKPIIITKVF</sequence>
<dbReference type="Gene3D" id="2.60.120.10">
    <property type="entry name" value="Jelly Rolls"/>
    <property type="match status" value="1"/>
</dbReference>
<dbReference type="GO" id="GO:0003677">
    <property type="term" value="F:DNA binding"/>
    <property type="evidence" value="ECO:0007669"/>
    <property type="project" value="InterPro"/>
</dbReference>
<dbReference type="Proteomes" id="UP000548787">
    <property type="component" value="Unassembled WGS sequence"/>
</dbReference>
<evidence type="ECO:0000313" key="2">
    <source>
        <dbReference type="EMBL" id="MBA3927593.1"/>
    </source>
</evidence>
<dbReference type="Pfam" id="PF13545">
    <property type="entry name" value="HTH_Crp_2"/>
    <property type="match status" value="1"/>
</dbReference>
<reference evidence="2 3" key="1">
    <citation type="submission" date="2020-05" db="EMBL/GenBank/DDBJ databases">
        <authorList>
            <person name="Carlin C.R."/>
        </authorList>
    </citation>
    <scope>NUCLEOTIDE SEQUENCE [LARGE SCALE GENOMIC DNA]</scope>
    <source>
        <strain evidence="2 3">FSL W9-0585</strain>
    </source>
</reference>
<name>A0A7W1T8V8_9LIST</name>
<comment type="caution">
    <text evidence="2">The sequence shown here is derived from an EMBL/GenBank/DDBJ whole genome shotgun (WGS) entry which is preliminary data.</text>
</comment>
<organism evidence="2 3">
    <name type="scientific">Listeria rustica</name>
    <dbReference type="NCBI Taxonomy" id="2713503"/>
    <lineage>
        <taxon>Bacteria</taxon>
        <taxon>Bacillati</taxon>
        <taxon>Bacillota</taxon>
        <taxon>Bacilli</taxon>
        <taxon>Bacillales</taxon>
        <taxon>Listeriaceae</taxon>
        <taxon>Listeria</taxon>
    </lineage>
</organism>